<dbReference type="EMBL" id="JABSXK010000001">
    <property type="protein sequence ID" value="NRV08945.1"/>
    <property type="molecule type" value="Genomic_DNA"/>
</dbReference>
<feature type="transmembrane region" description="Helical" evidence="1">
    <location>
        <begin position="25"/>
        <end position="45"/>
    </location>
</feature>
<dbReference type="Pfam" id="PF09515">
    <property type="entry name" value="Thia_YuaJ"/>
    <property type="match status" value="1"/>
</dbReference>
<dbReference type="InterPro" id="IPR012651">
    <property type="entry name" value="Thia_Transptr_ThiT"/>
</dbReference>
<feature type="transmembrane region" description="Helical" evidence="1">
    <location>
        <begin position="57"/>
        <end position="77"/>
    </location>
</feature>
<evidence type="ECO:0000313" key="3">
    <source>
        <dbReference type="Proteomes" id="UP000821656"/>
    </source>
</evidence>
<keyword evidence="1" id="KW-1133">Transmembrane helix</keyword>
<keyword evidence="1" id="KW-0812">Transmembrane</keyword>
<dbReference type="Proteomes" id="UP000821656">
    <property type="component" value="Unassembled WGS sequence"/>
</dbReference>
<sequence length="225" mass="24624">MSIFNDWIEQFSKLFQNFSQNIQDILASPMSIITLLGCILLLIALAKAKKIKFTPELIARIGIALALATILKMLRLYHFPQGGSITLGSMIPVLLIAFIYGPEVGCLTGFLYGVITLILDPYILHPVQVLFDYPLPFTALGLAGFFKQRRLVGVSIAILVRFLCHLISGIVFFGSFAPEGMSPVVYSLLVNGPMIGIEGIICLVILAVLPIERIFHASSVNTISN</sequence>
<dbReference type="Gene3D" id="1.10.1760.20">
    <property type="match status" value="1"/>
</dbReference>
<feature type="transmembrane region" description="Helical" evidence="1">
    <location>
        <begin position="158"/>
        <end position="178"/>
    </location>
</feature>
<comment type="caution">
    <text evidence="2">The sequence shown here is derived from an EMBL/GenBank/DDBJ whole genome shotgun (WGS) entry which is preliminary data.</text>
</comment>
<keyword evidence="1" id="KW-0472">Membrane</keyword>
<dbReference type="GO" id="GO:0005886">
    <property type="term" value="C:plasma membrane"/>
    <property type="evidence" value="ECO:0007669"/>
    <property type="project" value="InterPro"/>
</dbReference>
<accession>A0A1B9BQE7</accession>
<proteinExistence type="predicted"/>
<name>A0A1B9BQE7_CLOBE</name>
<feature type="transmembrane region" description="Helical" evidence="1">
    <location>
        <begin position="184"/>
        <end position="209"/>
    </location>
</feature>
<gene>
    <name evidence="2" type="ORF">DFH45_001908</name>
</gene>
<dbReference type="GO" id="GO:0015234">
    <property type="term" value="F:thiamine transmembrane transporter activity"/>
    <property type="evidence" value="ECO:0007669"/>
    <property type="project" value="InterPro"/>
</dbReference>
<protein>
    <submittedName>
        <fullName evidence="2">Thiamine transporter</fullName>
    </submittedName>
</protein>
<reference evidence="2" key="1">
    <citation type="submission" date="2020-05" db="EMBL/GenBank/DDBJ databases">
        <title>Genomic insights into acetone-butanol-ethanol (ABE) fermentation by sequencing solventogenic clostridia strains.</title>
        <authorList>
            <person name="Brown S."/>
        </authorList>
    </citation>
    <scope>NUCLEOTIDE SEQUENCE</scope>
    <source>
        <strain evidence="2">DJ126</strain>
    </source>
</reference>
<evidence type="ECO:0000313" key="2">
    <source>
        <dbReference type="EMBL" id="NRV08945.1"/>
    </source>
</evidence>
<dbReference type="AlphaFoldDB" id="A0A1B9BQE7"/>
<organism evidence="2 3">
    <name type="scientific">Clostridium beijerinckii</name>
    <name type="common">Clostridium MP</name>
    <dbReference type="NCBI Taxonomy" id="1520"/>
    <lineage>
        <taxon>Bacteria</taxon>
        <taxon>Bacillati</taxon>
        <taxon>Bacillota</taxon>
        <taxon>Clostridia</taxon>
        <taxon>Eubacteriales</taxon>
        <taxon>Clostridiaceae</taxon>
        <taxon>Clostridium</taxon>
    </lineage>
</organism>
<dbReference type="NCBIfam" id="TIGR02357">
    <property type="entry name" value="ECF_ThiT_YuaJ"/>
    <property type="match status" value="1"/>
</dbReference>
<dbReference type="RefSeq" id="WP_017209520.1">
    <property type="nucleotide sequence ID" value="NZ_CP016090.1"/>
</dbReference>
<evidence type="ECO:0000256" key="1">
    <source>
        <dbReference type="SAM" id="Phobius"/>
    </source>
</evidence>
<feature type="transmembrane region" description="Helical" evidence="1">
    <location>
        <begin position="130"/>
        <end position="146"/>
    </location>
</feature>